<keyword evidence="3" id="KW-1185">Reference proteome</keyword>
<comment type="caution">
    <text evidence="2">The sequence shown here is derived from an EMBL/GenBank/DDBJ whole genome shotgun (WGS) entry which is preliminary data.</text>
</comment>
<evidence type="ECO:0000313" key="3">
    <source>
        <dbReference type="Proteomes" id="UP001446871"/>
    </source>
</evidence>
<accession>A0ABR1U7K2</accession>
<feature type="compositionally biased region" description="Basic and acidic residues" evidence="1">
    <location>
        <begin position="1"/>
        <end position="12"/>
    </location>
</feature>
<feature type="region of interest" description="Disordered" evidence="1">
    <location>
        <begin position="1"/>
        <end position="91"/>
    </location>
</feature>
<gene>
    <name evidence="2" type="ORF">PG996_013442</name>
</gene>
<protein>
    <submittedName>
        <fullName evidence="2">Uncharacterized protein</fullName>
    </submittedName>
</protein>
<proteinExistence type="predicted"/>
<evidence type="ECO:0000256" key="1">
    <source>
        <dbReference type="SAM" id="MobiDB-lite"/>
    </source>
</evidence>
<evidence type="ECO:0000313" key="2">
    <source>
        <dbReference type="EMBL" id="KAK8054141.1"/>
    </source>
</evidence>
<name>A0ABR1U7K2_9PEZI</name>
<dbReference type="Proteomes" id="UP001446871">
    <property type="component" value="Unassembled WGS sequence"/>
</dbReference>
<feature type="compositionally biased region" description="Basic and acidic residues" evidence="1">
    <location>
        <begin position="35"/>
        <end position="76"/>
    </location>
</feature>
<reference evidence="2 3" key="1">
    <citation type="submission" date="2023-01" db="EMBL/GenBank/DDBJ databases">
        <title>Analysis of 21 Apiospora genomes using comparative genomics revels a genus with tremendous synthesis potential of carbohydrate active enzymes and secondary metabolites.</title>
        <authorList>
            <person name="Sorensen T."/>
        </authorList>
    </citation>
    <scope>NUCLEOTIDE SEQUENCE [LARGE SCALE GENOMIC DNA]</scope>
    <source>
        <strain evidence="2 3">CBS 83171</strain>
    </source>
</reference>
<organism evidence="2 3">
    <name type="scientific">Apiospora saccharicola</name>
    <dbReference type="NCBI Taxonomy" id="335842"/>
    <lineage>
        <taxon>Eukaryota</taxon>
        <taxon>Fungi</taxon>
        <taxon>Dikarya</taxon>
        <taxon>Ascomycota</taxon>
        <taxon>Pezizomycotina</taxon>
        <taxon>Sordariomycetes</taxon>
        <taxon>Xylariomycetidae</taxon>
        <taxon>Amphisphaeriales</taxon>
        <taxon>Apiosporaceae</taxon>
        <taxon>Apiospora</taxon>
    </lineage>
</organism>
<sequence length="229" mass="25542">MARPVERARPEGIDVSFVKSKKGATGRNSCENNDTNEKNAEEGRNGKTSEDSGRIPEGLRRGKNGDATERNAEKGRNGGKTPENSGRMPEGLRRVMVSYAAEDQDPGMAPKLMTPKLESVKAGDIGNAMAEMSDSFWRACTNDKRKELHNKAKLSVAPFPFCTREWTGVHFITKQNPYWEQGRTFIMQRDEYSILRKGLVRVRLTVQWCLGIGTKAEHSLCGETCSPFD</sequence>
<dbReference type="EMBL" id="JAQQWM010000008">
    <property type="protein sequence ID" value="KAK8054141.1"/>
    <property type="molecule type" value="Genomic_DNA"/>
</dbReference>